<dbReference type="PROSITE" id="PS00041">
    <property type="entry name" value="HTH_ARAC_FAMILY_1"/>
    <property type="match status" value="1"/>
</dbReference>
<evidence type="ECO:0000256" key="2">
    <source>
        <dbReference type="ARBA" id="ARBA00023125"/>
    </source>
</evidence>
<dbReference type="Gene3D" id="1.10.10.60">
    <property type="entry name" value="Homeodomain-like"/>
    <property type="match status" value="2"/>
</dbReference>
<dbReference type="InterPro" id="IPR018060">
    <property type="entry name" value="HTH_AraC"/>
</dbReference>
<dbReference type="RefSeq" id="WP_188999224.1">
    <property type="nucleotide sequence ID" value="NZ_BMHP01000009.1"/>
</dbReference>
<dbReference type="PANTHER" id="PTHR43280">
    <property type="entry name" value="ARAC-FAMILY TRANSCRIPTIONAL REGULATOR"/>
    <property type="match status" value="1"/>
</dbReference>
<dbReference type="SUPFAM" id="SSF46689">
    <property type="entry name" value="Homeodomain-like"/>
    <property type="match status" value="2"/>
</dbReference>
<reference evidence="5" key="2">
    <citation type="submission" date="2020-09" db="EMBL/GenBank/DDBJ databases">
        <authorList>
            <person name="Sun Q."/>
            <person name="Zhou Y."/>
        </authorList>
    </citation>
    <scope>NUCLEOTIDE SEQUENCE</scope>
    <source>
        <strain evidence="5">CGMCC 1.15178</strain>
    </source>
</reference>
<organism evidence="5 6">
    <name type="scientific">Paenibacillus nasutitermitis</name>
    <dbReference type="NCBI Taxonomy" id="1652958"/>
    <lineage>
        <taxon>Bacteria</taxon>
        <taxon>Bacillati</taxon>
        <taxon>Bacillota</taxon>
        <taxon>Bacilli</taxon>
        <taxon>Bacillales</taxon>
        <taxon>Paenibacillaceae</taxon>
        <taxon>Paenibacillus</taxon>
    </lineage>
</organism>
<dbReference type="SUPFAM" id="SSF51215">
    <property type="entry name" value="Regulatory protein AraC"/>
    <property type="match status" value="1"/>
</dbReference>
<evidence type="ECO:0000313" key="5">
    <source>
        <dbReference type="EMBL" id="GGD97190.1"/>
    </source>
</evidence>
<evidence type="ECO:0000259" key="4">
    <source>
        <dbReference type="PROSITE" id="PS01124"/>
    </source>
</evidence>
<dbReference type="Pfam" id="PF02311">
    <property type="entry name" value="AraC_binding"/>
    <property type="match status" value="1"/>
</dbReference>
<evidence type="ECO:0000256" key="3">
    <source>
        <dbReference type="ARBA" id="ARBA00023163"/>
    </source>
</evidence>
<keyword evidence="2" id="KW-0238">DNA-binding</keyword>
<dbReference type="InterPro" id="IPR018062">
    <property type="entry name" value="HTH_AraC-typ_CS"/>
</dbReference>
<evidence type="ECO:0000313" key="6">
    <source>
        <dbReference type="Proteomes" id="UP000612456"/>
    </source>
</evidence>
<keyword evidence="3" id="KW-0804">Transcription</keyword>
<keyword evidence="1" id="KW-0805">Transcription regulation</keyword>
<comment type="caution">
    <text evidence="5">The sequence shown here is derived from an EMBL/GenBank/DDBJ whole genome shotgun (WGS) entry which is preliminary data.</text>
</comment>
<dbReference type="GO" id="GO:0003700">
    <property type="term" value="F:DNA-binding transcription factor activity"/>
    <property type="evidence" value="ECO:0007669"/>
    <property type="project" value="InterPro"/>
</dbReference>
<feature type="domain" description="HTH araC/xylS-type" evidence="4">
    <location>
        <begin position="173"/>
        <end position="271"/>
    </location>
</feature>
<dbReference type="SMART" id="SM00342">
    <property type="entry name" value="HTH_ARAC"/>
    <property type="match status" value="1"/>
</dbReference>
<proteinExistence type="predicted"/>
<reference evidence="5" key="1">
    <citation type="journal article" date="2014" name="Int. J. Syst. Evol. Microbiol.">
        <title>Complete genome sequence of Corynebacterium casei LMG S-19264T (=DSM 44701T), isolated from a smear-ripened cheese.</title>
        <authorList>
            <consortium name="US DOE Joint Genome Institute (JGI-PGF)"/>
            <person name="Walter F."/>
            <person name="Albersmeier A."/>
            <person name="Kalinowski J."/>
            <person name="Ruckert C."/>
        </authorList>
    </citation>
    <scope>NUCLEOTIDE SEQUENCE</scope>
    <source>
        <strain evidence="5">CGMCC 1.15178</strain>
    </source>
</reference>
<protein>
    <recommendedName>
        <fullName evidence="4">HTH araC/xylS-type domain-containing protein</fullName>
    </recommendedName>
</protein>
<dbReference type="Pfam" id="PF12833">
    <property type="entry name" value="HTH_18"/>
    <property type="match status" value="1"/>
</dbReference>
<dbReference type="Proteomes" id="UP000612456">
    <property type="component" value="Unassembled WGS sequence"/>
</dbReference>
<gene>
    <name evidence="5" type="ORF">GCM10010911_64920</name>
</gene>
<evidence type="ECO:0000256" key="1">
    <source>
        <dbReference type="ARBA" id="ARBA00023015"/>
    </source>
</evidence>
<keyword evidence="6" id="KW-1185">Reference proteome</keyword>
<dbReference type="InterPro" id="IPR037923">
    <property type="entry name" value="HTH-like"/>
</dbReference>
<dbReference type="AlphaFoldDB" id="A0A916ZH50"/>
<dbReference type="InterPro" id="IPR009057">
    <property type="entry name" value="Homeodomain-like_sf"/>
</dbReference>
<dbReference type="PANTHER" id="PTHR43280:SF30">
    <property type="entry name" value="MMSAB OPERON REGULATORY PROTEIN"/>
    <property type="match status" value="1"/>
</dbReference>
<dbReference type="PROSITE" id="PS01124">
    <property type="entry name" value="HTH_ARAC_FAMILY_2"/>
    <property type="match status" value="1"/>
</dbReference>
<dbReference type="EMBL" id="BMHP01000009">
    <property type="protein sequence ID" value="GGD97190.1"/>
    <property type="molecule type" value="Genomic_DNA"/>
</dbReference>
<dbReference type="InterPro" id="IPR003313">
    <property type="entry name" value="AraC-bd"/>
</dbReference>
<name>A0A916ZH50_9BACL</name>
<accession>A0A916ZH50</accession>
<dbReference type="GO" id="GO:0043565">
    <property type="term" value="F:sequence-specific DNA binding"/>
    <property type="evidence" value="ECO:0007669"/>
    <property type="project" value="InterPro"/>
</dbReference>
<sequence>MKETSSFLDASMFNGLPGLYLCGDFTIRGGWQLGPRKNREYEIVYFPAGSKSVYTAGSVKYPLDEPCFILTRPGETHDYDFDSGKPIRHIFCHFVLPEGSRLDGLPAYIRAEGIAYVPALLKYVVYLASVMTANYRERISSLLLTILGELGAAAAAEQVAKEIPAKTVPMVITKAMAYMDEHLHEPLVIRELAELAGWSHEYFTRRFVQYQGQSPKQYLLQRRIDQACEMLCSDNLSIKEIAYKVGFQSEQYFSRAFIKVVGISATKYKERHADPRLLSLHLAPTGDINAPYPLNRMFGDLQEPSQKK</sequence>